<evidence type="ECO:0000256" key="9">
    <source>
        <dbReference type="RuleBase" id="RU369079"/>
    </source>
</evidence>
<keyword evidence="6 9" id="KW-1133">Transmembrane helix</keyword>
<evidence type="ECO:0000256" key="6">
    <source>
        <dbReference type="ARBA" id="ARBA00022989"/>
    </source>
</evidence>
<evidence type="ECO:0000256" key="3">
    <source>
        <dbReference type="ARBA" id="ARBA00022475"/>
    </source>
</evidence>
<evidence type="ECO:0000256" key="5">
    <source>
        <dbReference type="ARBA" id="ARBA00022692"/>
    </source>
</evidence>
<comment type="subunit">
    <text evidence="9">The complex comprises the extracytoplasmic solute receptor protein and the two transmembrane proteins.</text>
</comment>
<feature type="domain" description="Tripartite ATP-independent periplasmic transporters DctQ component" evidence="10">
    <location>
        <begin position="109"/>
        <end position="240"/>
    </location>
</feature>
<evidence type="ECO:0000313" key="12">
    <source>
        <dbReference type="Proteomes" id="UP001560019"/>
    </source>
</evidence>
<dbReference type="PANTHER" id="PTHR35011:SF4">
    <property type="entry name" value="SLL1102 PROTEIN"/>
    <property type="match status" value="1"/>
</dbReference>
<keyword evidence="5 9" id="KW-0812">Transmembrane</keyword>
<feature type="transmembrane region" description="Helical" evidence="9">
    <location>
        <begin position="133"/>
        <end position="151"/>
    </location>
</feature>
<evidence type="ECO:0000256" key="7">
    <source>
        <dbReference type="ARBA" id="ARBA00023136"/>
    </source>
</evidence>
<comment type="caution">
    <text evidence="11">The sequence shown here is derived from an EMBL/GenBank/DDBJ whole genome shotgun (WGS) entry which is preliminary data.</text>
</comment>
<dbReference type="RefSeq" id="WP_125403889.1">
    <property type="nucleotide sequence ID" value="NZ_JBEHHI010000003.1"/>
</dbReference>
<protein>
    <recommendedName>
        <fullName evidence="9">TRAP transporter small permease protein</fullName>
    </recommendedName>
</protein>
<feature type="transmembrane region" description="Helical" evidence="9">
    <location>
        <begin position="172"/>
        <end position="193"/>
    </location>
</feature>
<sequence length="269" mass="30657">MQDRSLWLGPMRQHVKLAMIAFCGVTAILYVWLVANKIIDENAIGMHEMIRPTGRPMVWAMLICIAGSLLFTSLYLSDTKGDIEPEPGGFFDVVSMVCGRLAMISVALIVLVMFYEVVSRYVFSRPTLWANELSLWIASFVFLLAGQYAMQQRSHIRIYVIYDIMPRWMQKTADVISVGLICGFFFALVWGGYNDAMRRMLRMETFGTAWDPPIPGTVKPAILFIIMLVTIQAVSNLIADWNKLPEHHKGIEDIDETEIENIRRALEEK</sequence>
<dbReference type="InterPro" id="IPR055348">
    <property type="entry name" value="DctQ"/>
</dbReference>
<comment type="caution">
    <text evidence="9">Lacks conserved residue(s) required for the propagation of feature annotation.</text>
</comment>
<comment type="function">
    <text evidence="9">Part of the tripartite ATP-independent periplasmic (TRAP) transport system.</text>
</comment>
<name>A0ABV3XVY4_9RHOB</name>
<evidence type="ECO:0000256" key="1">
    <source>
        <dbReference type="ARBA" id="ARBA00004429"/>
    </source>
</evidence>
<feature type="transmembrane region" description="Helical" evidence="9">
    <location>
        <begin position="20"/>
        <end position="39"/>
    </location>
</feature>
<accession>A0ABV3XVY4</accession>
<dbReference type="EMBL" id="JBEHHI010000003">
    <property type="protein sequence ID" value="MEX5729526.1"/>
    <property type="molecule type" value="Genomic_DNA"/>
</dbReference>
<gene>
    <name evidence="11" type="ORF">Ga0609869_002879</name>
</gene>
<keyword evidence="4 9" id="KW-0997">Cell inner membrane</keyword>
<evidence type="ECO:0000256" key="2">
    <source>
        <dbReference type="ARBA" id="ARBA00022448"/>
    </source>
</evidence>
<keyword evidence="12" id="KW-1185">Reference proteome</keyword>
<evidence type="ECO:0000256" key="8">
    <source>
        <dbReference type="ARBA" id="ARBA00038436"/>
    </source>
</evidence>
<keyword evidence="3" id="KW-1003">Cell membrane</keyword>
<evidence type="ECO:0000313" key="11">
    <source>
        <dbReference type="EMBL" id="MEX5729526.1"/>
    </source>
</evidence>
<feature type="transmembrane region" description="Helical" evidence="9">
    <location>
        <begin position="59"/>
        <end position="77"/>
    </location>
</feature>
<organism evidence="11 12">
    <name type="scientific">Rhodovulum iodosum</name>
    <dbReference type="NCBI Taxonomy" id="68291"/>
    <lineage>
        <taxon>Bacteria</taxon>
        <taxon>Pseudomonadati</taxon>
        <taxon>Pseudomonadota</taxon>
        <taxon>Alphaproteobacteria</taxon>
        <taxon>Rhodobacterales</taxon>
        <taxon>Paracoccaceae</taxon>
        <taxon>Rhodovulum</taxon>
    </lineage>
</organism>
<comment type="subcellular location">
    <subcellularLocation>
        <location evidence="1 9">Cell inner membrane</location>
        <topology evidence="1 9">Multi-pass membrane protein</topology>
    </subcellularLocation>
</comment>
<keyword evidence="7 9" id="KW-0472">Membrane</keyword>
<reference evidence="11 12" key="1">
    <citation type="submission" date="2024-06" db="EMBL/GenBank/DDBJ databases">
        <title>Genome of Rhodovulum iodosum, a marine photoferrotroph.</title>
        <authorList>
            <person name="Bianchini G."/>
            <person name="Nikeleit V."/>
            <person name="Kappler A."/>
            <person name="Bryce C."/>
            <person name="Sanchez-Baracaldo P."/>
        </authorList>
    </citation>
    <scope>NUCLEOTIDE SEQUENCE [LARGE SCALE GENOMIC DNA]</scope>
    <source>
        <strain evidence="11 12">UT/N1</strain>
    </source>
</reference>
<keyword evidence="2 9" id="KW-0813">Transport</keyword>
<dbReference type="Pfam" id="PF04290">
    <property type="entry name" value="DctQ"/>
    <property type="match status" value="1"/>
</dbReference>
<dbReference type="PANTHER" id="PTHR35011">
    <property type="entry name" value="2,3-DIKETO-L-GULONATE TRAP TRANSPORTER SMALL PERMEASE PROTEIN YIAM"/>
    <property type="match status" value="1"/>
</dbReference>
<comment type="similarity">
    <text evidence="8 9">Belongs to the TRAP transporter small permease family.</text>
</comment>
<feature type="transmembrane region" description="Helical" evidence="9">
    <location>
        <begin position="89"/>
        <end position="113"/>
    </location>
</feature>
<evidence type="ECO:0000256" key="4">
    <source>
        <dbReference type="ARBA" id="ARBA00022519"/>
    </source>
</evidence>
<proteinExistence type="inferred from homology"/>
<dbReference type="InterPro" id="IPR007387">
    <property type="entry name" value="TRAP_DctQ"/>
</dbReference>
<dbReference type="Proteomes" id="UP001560019">
    <property type="component" value="Unassembled WGS sequence"/>
</dbReference>
<evidence type="ECO:0000259" key="10">
    <source>
        <dbReference type="Pfam" id="PF04290"/>
    </source>
</evidence>